<keyword evidence="2" id="KW-0732">Signal</keyword>
<keyword evidence="1" id="KW-0812">Transmembrane</keyword>
<feature type="transmembrane region" description="Helical" evidence="1">
    <location>
        <begin position="79"/>
        <end position="103"/>
    </location>
</feature>
<feature type="signal peptide" evidence="2">
    <location>
        <begin position="1"/>
        <end position="31"/>
    </location>
</feature>
<name>A0A8D8AR03_CULPI</name>
<proteinExistence type="predicted"/>
<dbReference type="EMBL" id="HBUE01039280">
    <property type="protein sequence ID" value="CAG6460038.1"/>
    <property type="molecule type" value="Transcribed_RNA"/>
</dbReference>
<accession>A0A8D8AR03</accession>
<protein>
    <submittedName>
        <fullName evidence="3">(northern house mosquito) hypothetical protein</fullName>
    </submittedName>
</protein>
<evidence type="ECO:0000313" key="3">
    <source>
        <dbReference type="EMBL" id="CAG6460038.1"/>
    </source>
</evidence>
<sequence>MRIRFKAPPRTKQPPLLIFILVLIFPPRIPASEGSANCPLVCARSPHWYYTYFALHVLARTNIRTFSRFSALFHPEMGYIFFSRAVLCCFCWWCRCFLLLLLVDDGRRR</sequence>
<dbReference type="AlphaFoldDB" id="A0A8D8AR03"/>
<keyword evidence="1" id="KW-1133">Transmembrane helix</keyword>
<feature type="chain" id="PRO_5034649204" evidence="2">
    <location>
        <begin position="32"/>
        <end position="109"/>
    </location>
</feature>
<evidence type="ECO:0000256" key="1">
    <source>
        <dbReference type="SAM" id="Phobius"/>
    </source>
</evidence>
<reference evidence="3" key="1">
    <citation type="submission" date="2021-05" db="EMBL/GenBank/DDBJ databases">
        <authorList>
            <person name="Alioto T."/>
            <person name="Alioto T."/>
            <person name="Gomez Garrido J."/>
        </authorList>
    </citation>
    <scope>NUCLEOTIDE SEQUENCE</scope>
</reference>
<keyword evidence="1" id="KW-0472">Membrane</keyword>
<organism evidence="3">
    <name type="scientific">Culex pipiens</name>
    <name type="common">House mosquito</name>
    <dbReference type="NCBI Taxonomy" id="7175"/>
    <lineage>
        <taxon>Eukaryota</taxon>
        <taxon>Metazoa</taxon>
        <taxon>Ecdysozoa</taxon>
        <taxon>Arthropoda</taxon>
        <taxon>Hexapoda</taxon>
        <taxon>Insecta</taxon>
        <taxon>Pterygota</taxon>
        <taxon>Neoptera</taxon>
        <taxon>Endopterygota</taxon>
        <taxon>Diptera</taxon>
        <taxon>Nematocera</taxon>
        <taxon>Culicoidea</taxon>
        <taxon>Culicidae</taxon>
        <taxon>Culicinae</taxon>
        <taxon>Culicini</taxon>
        <taxon>Culex</taxon>
        <taxon>Culex</taxon>
    </lineage>
</organism>
<evidence type="ECO:0000256" key="2">
    <source>
        <dbReference type="SAM" id="SignalP"/>
    </source>
</evidence>